<accession>A0A0C9Z932</accession>
<proteinExistence type="predicted"/>
<sequence length="119" mass="13083">MIIVGVASSTRLSPGWPIALPRPDTVHIVAIAALADFHAHEQLHDTNRTAILETCPLHCQLVHRIGEALFSVDEAHDVMAVSHHPVPHKLLQPLAFRIFNQNEVSDAPVSSLPFLAIPW</sequence>
<evidence type="ECO:0000313" key="1">
    <source>
        <dbReference type="EMBL" id="KIK25826.1"/>
    </source>
</evidence>
<dbReference type="EMBL" id="KN833705">
    <property type="protein sequence ID" value="KIK25826.1"/>
    <property type="molecule type" value="Genomic_DNA"/>
</dbReference>
<organism evidence="1 2">
    <name type="scientific">Pisolithus microcarpus 441</name>
    <dbReference type="NCBI Taxonomy" id="765257"/>
    <lineage>
        <taxon>Eukaryota</taxon>
        <taxon>Fungi</taxon>
        <taxon>Dikarya</taxon>
        <taxon>Basidiomycota</taxon>
        <taxon>Agaricomycotina</taxon>
        <taxon>Agaricomycetes</taxon>
        <taxon>Agaricomycetidae</taxon>
        <taxon>Boletales</taxon>
        <taxon>Sclerodermatineae</taxon>
        <taxon>Pisolithaceae</taxon>
        <taxon>Pisolithus</taxon>
    </lineage>
</organism>
<dbReference type="Proteomes" id="UP000054018">
    <property type="component" value="Unassembled WGS sequence"/>
</dbReference>
<reference evidence="2" key="2">
    <citation type="submission" date="2015-01" db="EMBL/GenBank/DDBJ databases">
        <title>Evolutionary Origins and Diversification of the Mycorrhizal Mutualists.</title>
        <authorList>
            <consortium name="DOE Joint Genome Institute"/>
            <consortium name="Mycorrhizal Genomics Consortium"/>
            <person name="Kohler A."/>
            <person name="Kuo A."/>
            <person name="Nagy L.G."/>
            <person name="Floudas D."/>
            <person name="Copeland A."/>
            <person name="Barry K.W."/>
            <person name="Cichocki N."/>
            <person name="Veneault-Fourrey C."/>
            <person name="LaButti K."/>
            <person name="Lindquist E.A."/>
            <person name="Lipzen A."/>
            <person name="Lundell T."/>
            <person name="Morin E."/>
            <person name="Murat C."/>
            <person name="Riley R."/>
            <person name="Ohm R."/>
            <person name="Sun H."/>
            <person name="Tunlid A."/>
            <person name="Henrissat B."/>
            <person name="Grigoriev I.V."/>
            <person name="Hibbett D.S."/>
            <person name="Martin F."/>
        </authorList>
    </citation>
    <scope>NUCLEOTIDE SEQUENCE [LARGE SCALE GENOMIC DNA]</scope>
    <source>
        <strain evidence="2">441</strain>
    </source>
</reference>
<gene>
    <name evidence="1" type="ORF">PISMIDRAFT_325761</name>
</gene>
<evidence type="ECO:0000313" key="2">
    <source>
        <dbReference type="Proteomes" id="UP000054018"/>
    </source>
</evidence>
<name>A0A0C9Z932_9AGAM</name>
<dbReference type="HOGENOM" id="CLU_2062399_0_0_1"/>
<protein>
    <submittedName>
        <fullName evidence="1">Uncharacterized protein</fullName>
    </submittedName>
</protein>
<dbReference type="OrthoDB" id="10505671at2759"/>
<dbReference type="AlphaFoldDB" id="A0A0C9Z932"/>
<keyword evidence="2" id="KW-1185">Reference proteome</keyword>
<reference evidence="1 2" key="1">
    <citation type="submission" date="2014-04" db="EMBL/GenBank/DDBJ databases">
        <authorList>
            <consortium name="DOE Joint Genome Institute"/>
            <person name="Kuo A."/>
            <person name="Kohler A."/>
            <person name="Costa M.D."/>
            <person name="Nagy L.G."/>
            <person name="Floudas D."/>
            <person name="Copeland A."/>
            <person name="Barry K.W."/>
            <person name="Cichocki N."/>
            <person name="Veneault-Fourrey C."/>
            <person name="LaButti K."/>
            <person name="Lindquist E.A."/>
            <person name="Lipzen A."/>
            <person name="Lundell T."/>
            <person name="Morin E."/>
            <person name="Murat C."/>
            <person name="Sun H."/>
            <person name="Tunlid A."/>
            <person name="Henrissat B."/>
            <person name="Grigoriev I.V."/>
            <person name="Hibbett D.S."/>
            <person name="Martin F."/>
            <person name="Nordberg H.P."/>
            <person name="Cantor M.N."/>
            <person name="Hua S.X."/>
        </authorList>
    </citation>
    <scope>NUCLEOTIDE SEQUENCE [LARGE SCALE GENOMIC DNA]</scope>
    <source>
        <strain evidence="1 2">441</strain>
    </source>
</reference>